<evidence type="ECO:0008006" key="3">
    <source>
        <dbReference type="Google" id="ProtNLM"/>
    </source>
</evidence>
<dbReference type="Gene3D" id="3.20.20.80">
    <property type="entry name" value="Glycosidases"/>
    <property type="match status" value="1"/>
</dbReference>
<accession>A0A955L5V8</accession>
<reference evidence="1" key="1">
    <citation type="submission" date="2020-04" db="EMBL/GenBank/DDBJ databases">
        <authorList>
            <person name="Zhang T."/>
        </authorList>
    </citation>
    <scope>NUCLEOTIDE SEQUENCE</scope>
    <source>
        <strain evidence="1">HKST-UBA14</strain>
    </source>
</reference>
<sequence length="368" mass="42414">MKKALPIISILILLILISGIGWAIYSTASKDTSVHISPSPTPLPISLEYEYPIENRTFLMGTAGFVPKNYPNFTNSDISDFWELTSSAGELHGIYVDWKETDIVDPSIIGTDNDIVLELGLQDSKEWNTETADKLIATANEFLVNYPNEIKYLGIGNEVNLLYEDNPQEFGQFVDTYKYIYQEIKSDYPNLYVYTIFHYEALRGEGYISGKADIRDPQWDMIAMFAGYNDMIAITTYPYMDYASPNEIPDDYLTDITDYSDKSIAIVETGWMARQEFGPDLEYLTEQGYTGSEQEQVEYFMRLLELTKGNDIEFINWSWIHDIEAWENGTNSEQGNWAIFDSTALRYNNGNPKEIWYVWIDFLQLRPE</sequence>
<proteinExistence type="predicted"/>
<comment type="caution">
    <text evidence="1">The sequence shown here is derived from an EMBL/GenBank/DDBJ whole genome shotgun (WGS) entry which is preliminary data.</text>
</comment>
<dbReference type="InterPro" id="IPR017853">
    <property type="entry name" value="GH"/>
</dbReference>
<reference evidence="1" key="2">
    <citation type="journal article" date="2021" name="Microbiome">
        <title>Successional dynamics and alternative stable states in a saline activated sludge microbial community over 9 years.</title>
        <authorList>
            <person name="Wang Y."/>
            <person name="Ye J."/>
            <person name="Ju F."/>
            <person name="Liu L."/>
            <person name="Boyd J.A."/>
            <person name="Deng Y."/>
            <person name="Parks D.H."/>
            <person name="Jiang X."/>
            <person name="Yin X."/>
            <person name="Woodcroft B.J."/>
            <person name="Tyson G.W."/>
            <person name="Hugenholtz P."/>
            <person name="Polz M.F."/>
            <person name="Zhang T."/>
        </authorList>
    </citation>
    <scope>NUCLEOTIDE SEQUENCE</scope>
    <source>
        <strain evidence="1">HKST-UBA14</strain>
    </source>
</reference>
<evidence type="ECO:0000313" key="1">
    <source>
        <dbReference type="EMBL" id="MCA9383450.1"/>
    </source>
</evidence>
<dbReference type="Proteomes" id="UP000783287">
    <property type="component" value="Unassembled WGS sequence"/>
</dbReference>
<dbReference type="SUPFAM" id="SSF51445">
    <property type="entry name" value="(Trans)glycosidases"/>
    <property type="match status" value="1"/>
</dbReference>
<evidence type="ECO:0000313" key="2">
    <source>
        <dbReference type="Proteomes" id="UP000783287"/>
    </source>
</evidence>
<gene>
    <name evidence="1" type="ORF">KC909_03730</name>
</gene>
<name>A0A955L5V8_9BACT</name>
<dbReference type="EMBL" id="JAGQLK010000072">
    <property type="protein sequence ID" value="MCA9383450.1"/>
    <property type="molecule type" value="Genomic_DNA"/>
</dbReference>
<organism evidence="1 2">
    <name type="scientific">Candidatus Dojkabacteria bacterium</name>
    <dbReference type="NCBI Taxonomy" id="2099670"/>
    <lineage>
        <taxon>Bacteria</taxon>
        <taxon>Candidatus Dojkabacteria</taxon>
    </lineage>
</organism>
<protein>
    <recommendedName>
        <fullName evidence="3">Arabinogalactan endo-beta-1,4-galactanase</fullName>
    </recommendedName>
</protein>
<dbReference type="AlphaFoldDB" id="A0A955L5V8"/>